<keyword evidence="2" id="KW-1185">Reference proteome</keyword>
<accession>A0ACC0MHT8</accession>
<evidence type="ECO:0000313" key="1">
    <source>
        <dbReference type="EMBL" id="KAI8540154.1"/>
    </source>
</evidence>
<sequence length="154" mass="17466">MARTRISIAIFLIPLYGARIAEYGLANVVSTCGDVYSYGILLLEMFTRKRPTDCMFIDSLTLHDFVKMSLPEKIVEIVDPTMLQQREMGEASSSTNNNQSQSSLSSYKIQECLISLHKLGIACSEEHPDDRLDIKEVVPQLHEIRKTLLHTRVH</sequence>
<gene>
    <name evidence="1" type="ORF">RHMOL_Rhmol09G0240100</name>
</gene>
<dbReference type="EMBL" id="CM046396">
    <property type="protein sequence ID" value="KAI8540154.1"/>
    <property type="molecule type" value="Genomic_DNA"/>
</dbReference>
<protein>
    <submittedName>
        <fullName evidence="1">Uncharacterized protein</fullName>
    </submittedName>
</protein>
<evidence type="ECO:0000313" key="2">
    <source>
        <dbReference type="Proteomes" id="UP001062846"/>
    </source>
</evidence>
<dbReference type="Proteomes" id="UP001062846">
    <property type="component" value="Chromosome 9"/>
</dbReference>
<comment type="caution">
    <text evidence="1">The sequence shown here is derived from an EMBL/GenBank/DDBJ whole genome shotgun (WGS) entry which is preliminary data.</text>
</comment>
<reference evidence="1" key="1">
    <citation type="submission" date="2022-02" db="EMBL/GenBank/DDBJ databases">
        <title>Plant Genome Project.</title>
        <authorList>
            <person name="Zhang R.-G."/>
        </authorList>
    </citation>
    <scope>NUCLEOTIDE SEQUENCE</scope>
    <source>
        <strain evidence="1">AT1</strain>
    </source>
</reference>
<name>A0ACC0MHT8_RHOML</name>
<organism evidence="1 2">
    <name type="scientific">Rhododendron molle</name>
    <name type="common">Chinese azalea</name>
    <name type="synonym">Azalea mollis</name>
    <dbReference type="NCBI Taxonomy" id="49168"/>
    <lineage>
        <taxon>Eukaryota</taxon>
        <taxon>Viridiplantae</taxon>
        <taxon>Streptophyta</taxon>
        <taxon>Embryophyta</taxon>
        <taxon>Tracheophyta</taxon>
        <taxon>Spermatophyta</taxon>
        <taxon>Magnoliopsida</taxon>
        <taxon>eudicotyledons</taxon>
        <taxon>Gunneridae</taxon>
        <taxon>Pentapetalae</taxon>
        <taxon>asterids</taxon>
        <taxon>Ericales</taxon>
        <taxon>Ericaceae</taxon>
        <taxon>Ericoideae</taxon>
        <taxon>Rhodoreae</taxon>
        <taxon>Rhododendron</taxon>
    </lineage>
</organism>
<proteinExistence type="predicted"/>